<organism evidence="2 3">
    <name type="scientific">Dissostichus mawsoni</name>
    <name type="common">Antarctic cod</name>
    <dbReference type="NCBI Taxonomy" id="36200"/>
    <lineage>
        <taxon>Eukaryota</taxon>
        <taxon>Metazoa</taxon>
        <taxon>Chordata</taxon>
        <taxon>Craniata</taxon>
        <taxon>Vertebrata</taxon>
        <taxon>Euteleostomi</taxon>
        <taxon>Actinopterygii</taxon>
        <taxon>Neopterygii</taxon>
        <taxon>Teleostei</taxon>
        <taxon>Neoteleostei</taxon>
        <taxon>Acanthomorphata</taxon>
        <taxon>Eupercaria</taxon>
        <taxon>Perciformes</taxon>
        <taxon>Notothenioidei</taxon>
        <taxon>Nototheniidae</taxon>
        <taxon>Dissostichus</taxon>
    </lineage>
</organism>
<sequence>MVVLRGHEDTFAHCQPVWRSSGPKCSPFIGSDCNTRSRAEKELTIEMLLFCFILCWSFIFPGEGMRKHRNFGFISVELLNRIHL</sequence>
<protein>
    <submittedName>
        <fullName evidence="2">Uncharacterized protein</fullName>
    </submittedName>
</protein>
<evidence type="ECO:0000256" key="1">
    <source>
        <dbReference type="SAM" id="Phobius"/>
    </source>
</evidence>
<evidence type="ECO:0000313" key="3">
    <source>
        <dbReference type="Proteomes" id="UP000518266"/>
    </source>
</evidence>
<gene>
    <name evidence="2" type="ORF">F7725_001126</name>
</gene>
<comment type="caution">
    <text evidence="2">The sequence shown here is derived from an EMBL/GenBank/DDBJ whole genome shotgun (WGS) entry which is preliminary data.</text>
</comment>
<accession>A0A7J5ZI91</accession>
<keyword evidence="1" id="KW-0812">Transmembrane</keyword>
<proteinExistence type="predicted"/>
<name>A0A7J5ZI91_DISMA</name>
<keyword evidence="1" id="KW-0472">Membrane</keyword>
<evidence type="ECO:0000313" key="2">
    <source>
        <dbReference type="EMBL" id="KAF3860871.1"/>
    </source>
</evidence>
<keyword evidence="3" id="KW-1185">Reference proteome</keyword>
<dbReference type="EMBL" id="JAAKFY010000002">
    <property type="protein sequence ID" value="KAF3860871.1"/>
    <property type="molecule type" value="Genomic_DNA"/>
</dbReference>
<dbReference type="AlphaFoldDB" id="A0A7J5ZI91"/>
<keyword evidence="1" id="KW-1133">Transmembrane helix</keyword>
<reference evidence="2 3" key="1">
    <citation type="submission" date="2020-03" db="EMBL/GenBank/DDBJ databases">
        <title>Dissostichus mawsoni Genome sequencing and assembly.</title>
        <authorList>
            <person name="Park H."/>
        </authorList>
    </citation>
    <scope>NUCLEOTIDE SEQUENCE [LARGE SCALE GENOMIC DNA]</scope>
    <source>
        <strain evidence="2">DM0001</strain>
        <tissue evidence="2">Muscle</tissue>
    </source>
</reference>
<dbReference type="Proteomes" id="UP000518266">
    <property type="component" value="Unassembled WGS sequence"/>
</dbReference>
<feature type="transmembrane region" description="Helical" evidence="1">
    <location>
        <begin position="43"/>
        <end position="60"/>
    </location>
</feature>